<keyword evidence="2" id="KW-1185">Reference proteome</keyword>
<accession>Q12NI8</accession>
<dbReference type="eggNOG" id="ENOG50331EB">
    <property type="taxonomic scope" value="Bacteria"/>
</dbReference>
<dbReference type="STRING" id="318161.Sden_1704"/>
<dbReference type="AlphaFoldDB" id="Q12NI8"/>
<dbReference type="KEGG" id="sdn:Sden_1704"/>
<name>Q12NI8_SHEDO</name>
<dbReference type="InterPro" id="IPR017143">
    <property type="entry name" value="UCP037225"/>
</dbReference>
<evidence type="ECO:0008006" key="3">
    <source>
        <dbReference type="Google" id="ProtNLM"/>
    </source>
</evidence>
<dbReference type="Proteomes" id="UP000001982">
    <property type="component" value="Chromosome"/>
</dbReference>
<proteinExistence type="predicted"/>
<gene>
    <name evidence="1" type="ordered locus">Sden_1704</name>
</gene>
<organism evidence="1 2">
    <name type="scientific">Shewanella denitrificans (strain OS217 / ATCC BAA-1090 / DSM 15013)</name>
    <dbReference type="NCBI Taxonomy" id="318161"/>
    <lineage>
        <taxon>Bacteria</taxon>
        <taxon>Pseudomonadati</taxon>
        <taxon>Pseudomonadota</taxon>
        <taxon>Gammaproteobacteria</taxon>
        <taxon>Alteromonadales</taxon>
        <taxon>Shewanellaceae</taxon>
        <taxon>Shewanella</taxon>
    </lineage>
</organism>
<reference evidence="1 2" key="1">
    <citation type="submission" date="2006-03" db="EMBL/GenBank/DDBJ databases">
        <title>Complete sequence of Shewanella denitrificans OS217.</title>
        <authorList>
            <consortium name="US DOE Joint Genome Institute"/>
            <person name="Copeland A."/>
            <person name="Lucas S."/>
            <person name="Lapidus A."/>
            <person name="Barry K."/>
            <person name="Detter J.C."/>
            <person name="Glavina del Rio T."/>
            <person name="Hammon N."/>
            <person name="Israni S."/>
            <person name="Dalin E."/>
            <person name="Tice H."/>
            <person name="Pitluck S."/>
            <person name="Brettin T."/>
            <person name="Bruce D."/>
            <person name="Han C."/>
            <person name="Tapia R."/>
            <person name="Gilna P."/>
            <person name="Kiss H."/>
            <person name="Schmutz J."/>
            <person name="Larimer F."/>
            <person name="Land M."/>
            <person name="Hauser L."/>
            <person name="Kyrpides N."/>
            <person name="Lykidis A."/>
            <person name="Richardson P."/>
        </authorList>
    </citation>
    <scope>NUCLEOTIDE SEQUENCE [LARGE SCALE GENOMIC DNA]</scope>
    <source>
        <strain evidence="2">OS217 / ATCC BAA-1090 / DSM 15013</strain>
    </source>
</reference>
<dbReference type="HOGENOM" id="CLU_189936_2_0_6"/>
<dbReference type="InterPro" id="IPR025990">
    <property type="entry name" value="zinc_ribbon_bacterial"/>
</dbReference>
<dbReference type="PIRSF" id="PIRSF037225">
    <property type="entry name" value="UCP037225"/>
    <property type="match status" value="1"/>
</dbReference>
<evidence type="ECO:0000313" key="1">
    <source>
        <dbReference type="EMBL" id="ABE54988.1"/>
    </source>
</evidence>
<dbReference type="EMBL" id="CP000302">
    <property type="protein sequence ID" value="ABE54988.1"/>
    <property type="molecule type" value="Genomic_DNA"/>
</dbReference>
<evidence type="ECO:0000313" key="2">
    <source>
        <dbReference type="Proteomes" id="UP000001982"/>
    </source>
</evidence>
<sequence>MLGVGLMKLLSRAISCPHCGHNQHVDIDPSSGDQDYYHDCRICCNPIHMRLHLDESRKCVQLYIDADDEQYY</sequence>
<protein>
    <recommendedName>
        <fullName evidence="3">CPXCG motif-containing cysteine-rich protein</fullName>
    </recommendedName>
</protein>
<dbReference type="SUPFAM" id="SSF57783">
    <property type="entry name" value="Zinc beta-ribbon"/>
    <property type="match status" value="1"/>
</dbReference>
<dbReference type="Pfam" id="PF14255">
    <property type="entry name" value="Zn_ribbon_21"/>
    <property type="match status" value="1"/>
</dbReference>